<accession>A0ABQ9H959</accession>
<proteinExistence type="predicted"/>
<dbReference type="Proteomes" id="UP001159363">
    <property type="component" value="Chromosome 5"/>
</dbReference>
<keyword evidence="2" id="KW-1185">Reference proteome</keyword>
<sequence>MSLSWLVLAWRRTEGDPLFTRQKNKKKGSKFREEVEKLDENGPTAKLWIQYFKMANLMKEFINDEWSESISVQKLTMTRMYLEYGLAPLSLALFNESGMRQTKKSGMCTVFNTTKKDWNPANFDIVVYGGFLMHKVIWPKECTVSTICEAYIKYGKSHYPRRSCCVVFDGYTISRNSTKAAEQEQWHRMKKSSDIILNVNTEFTDKQDHLLSNEQNKSRLITLLKSQLNENGIETIYKSNKQLDKSTIAVIVGDVDLAVLLMAKTPPDQDNLLVKPGQGKIKTNVYSTRDGTTRVKRHSVPARIPGCDQTSEAFRKSKVGFIKLYQKNHHIHKATEVFSQSTSTHTQALERGGKCLLRWYGATAKEISLNLYHYQVLVKSVANIKADISSLPPIEGAAK</sequence>
<protein>
    <submittedName>
        <fullName evidence="1">Uncharacterized protein</fullName>
    </submittedName>
</protein>
<reference evidence="1 2" key="1">
    <citation type="submission" date="2023-02" db="EMBL/GenBank/DDBJ databases">
        <title>LHISI_Scaffold_Assembly.</title>
        <authorList>
            <person name="Stuart O.P."/>
            <person name="Cleave R."/>
            <person name="Magrath M.J.L."/>
            <person name="Mikheyev A.S."/>
        </authorList>
    </citation>
    <scope>NUCLEOTIDE SEQUENCE [LARGE SCALE GENOMIC DNA]</scope>
    <source>
        <strain evidence="1">Daus_M_001</strain>
        <tissue evidence="1">Leg muscle</tissue>
    </source>
</reference>
<name>A0ABQ9H959_9NEOP</name>
<comment type="caution">
    <text evidence="1">The sequence shown here is derived from an EMBL/GenBank/DDBJ whole genome shotgun (WGS) entry which is preliminary data.</text>
</comment>
<evidence type="ECO:0000313" key="2">
    <source>
        <dbReference type="Proteomes" id="UP001159363"/>
    </source>
</evidence>
<evidence type="ECO:0000313" key="1">
    <source>
        <dbReference type="EMBL" id="KAJ8880843.1"/>
    </source>
</evidence>
<dbReference type="EMBL" id="JARBHB010000006">
    <property type="protein sequence ID" value="KAJ8880843.1"/>
    <property type="molecule type" value="Genomic_DNA"/>
</dbReference>
<organism evidence="1 2">
    <name type="scientific">Dryococelus australis</name>
    <dbReference type="NCBI Taxonomy" id="614101"/>
    <lineage>
        <taxon>Eukaryota</taxon>
        <taxon>Metazoa</taxon>
        <taxon>Ecdysozoa</taxon>
        <taxon>Arthropoda</taxon>
        <taxon>Hexapoda</taxon>
        <taxon>Insecta</taxon>
        <taxon>Pterygota</taxon>
        <taxon>Neoptera</taxon>
        <taxon>Polyneoptera</taxon>
        <taxon>Phasmatodea</taxon>
        <taxon>Verophasmatodea</taxon>
        <taxon>Anareolatae</taxon>
        <taxon>Phasmatidae</taxon>
        <taxon>Eurycanthinae</taxon>
        <taxon>Dryococelus</taxon>
    </lineage>
</organism>
<gene>
    <name evidence="1" type="ORF">PR048_017314</name>
</gene>